<dbReference type="InterPro" id="IPR036217">
    <property type="entry name" value="MethylDNA_cys_MeTrfase_DNAb"/>
</dbReference>
<keyword evidence="3 10" id="KW-0808">Transferase</keyword>
<evidence type="ECO:0000256" key="3">
    <source>
        <dbReference type="ARBA" id="ARBA00022679"/>
    </source>
</evidence>
<dbReference type="InterPro" id="IPR009057">
    <property type="entry name" value="Homeodomain-like_sf"/>
</dbReference>
<dbReference type="EC" id="2.1.1.63" evidence="10"/>
<dbReference type="EMBL" id="CP136051">
    <property type="protein sequence ID" value="WOK08626.1"/>
    <property type="molecule type" value="Genomic_DNA"/>
</dbReference>
<evidence type="ECO:0000256" key="4">
    <source>
        <dbReference type="ARBA" id="ARBA00022763"/>
    </source>
</evidence>
<dbReference type="GO" id="GO:0003908">
    <property type="term" value="F:methylated-DNA-[protein]-cysteine S-methyltransferase activity"/>
    <property type="evidence" value="ECO:0007669"/>
    <property type="project" value="UniProtKB-EC"/>
</dbReference>
<keyword evidence="5" id="KW-0805">Transcription regulation</keyword>
<comment type="catalytic activity">
    <reaction evidence="1">
        <text>a 4-O-methyl-thymidine in DNA + L-cysteinyl-[protein] = a thymidine in DNA + S-methyl-L-cysteinyl-[protein]</text>
        <dbReference type="Rhea" id="RHEA:53428"/>
        <dbReference type="Rhea" id="RHEA-COMP:10131"/>
        <dbReference type="Rhea" id="RHEA-COMP:10132"/>
        <dbReference type="Rhea" id="RHEA-COMP:13555"/>
        <dbReference type="Rhea" id="RHEA-COMP:13556"/>
        <dbReference type="ChEBI" id="CHEBI:29950"/>
        <dbReference type="ChEBI" id="CHEBI:82612"/>
        <dbReference type="ChEBI" id="CHEBI:137386"/>
        <dbReference type="ChEBI" id="CHEBI:137387"/>
        <dbReference type="EC" id="2.1.1.63"/>
    </reaction>
</comment>
<keyword evidence="4" id="KW-0227">DNA damage</keyword>
<dbReference type="RefSeq" id="WP_317491261.1">
    <property type="nucleotide sequence ID" value="NZ_CP136051.1"/>
</dbReference>
<evidence type="ECO:0000256" key="2">
    <source>
        <dbReference type="ARBA" id="ARBA00022603"/>
    </source>
</evidence>
<dbReference type="Gene3D" id="3.30.160.70">
    <property type="entry name" value="Methylated DNA-protein cysteine methyltransferase domain"/>
    <property type="match status" value="1"/>
</dbReference>
<dbReference type="PANTHER" id="PTHR10815">
    <property type="entry name" value="METHYLATED-DNA--PROTEIN-CYSTEINE METHYLTRANSFERASE"/>
    <property type="match status" value="1"/>
</dbReference>
<dbReference type="CDD" id="cd06445">
    <property type="entry name" value="ATase"/>
    <property type="match status" value="1"/>
</dbReference>
<evidence type="ECO:0000256" key="8">
    <source>
        <dbReference type="ARBA" id="ARBA00049348"/>
    </source>
</evidence>
<evidence type="ECO:0000256" key="5">
    <source>
        <dbReference type="ARBA" id="ARBA00023015"/>
    </source>
</evidence>
<reference evidence="10 11" key="1">
    <citation type="journal article" date="2023" name="Microbiol. Resour. Announc.">
        <title>Complete Genome Sequence of Imperialibacter roseus strain P4T.</title>
        <authorList>
            <person name="Tizabi D.R."/>
            <person name="Bachvaroff T."/>
            <person name="Hill R.T."/>
        </authorList>
    </citation>
    <scope>NUCLEOTIDE SEQUENCE [LARGE SCALE GENOMIC DNA]</scope>
    <source>
        <strain evidence="10 11">P4T</strain>
    </source>
</reference>
<evidence type="ECO:0000256" key="6">
    <source>
        <dbReference type="ARBA" id="ARBA00023163"/>
    </source>
</evidence>
<dbReference type="SUPFAM" id="SSF46689">
    <property type="entry name" value="Homeodomain-like"/>
    <property type="match status" value="2"/>
</dbReference>
<dbReference type="InterPro" id="IPR014048">
    <property type="entry name" value="MethylDNA_cys_MeTrfase_DNA-bd"/>
</dbReference>
<keyword evidence="7" id="KW-0234">DNA repair</keyword>
<dbReference type="SUPFAM" id="SSF46767">
    <property type="entry name" value="Methylated DNA-protein cysteine methyltransferase, C-terminal domain"/>
    <property type="match status" value="1"/>
</dbReference>
<dbReference type="Gene3D" id="1.10.10.60">
    <property type="entry name" value="Homeodomain-like"/>
    <property type="match status" value="1"/>
</dbReference>
<dbReference type="GO" id="GO:0032259">
    <property type="term" value="P:methylation"/>
    <property type="evidence" value="ECO:0007669"/>
    <property type="project" value="UniProtKB-KW"/>
</dbReference>
<dbReference type="Gene3D" id="1.10.10.10">
    <property type="entry name" value="Winged helix-like DNA-binding domain superfamily/Winged helix DNA-binding domain"/>
    <property type="match status" value="1"/>
</dbReference>
<comment type="catalytic activity">
    <reaction evidence="8">
        <text>a 6-O-methyl-2'-deoxyguanosine in DNA + L-cysteinyl-[protein] = S-methyl-L-cysteinyl-[protein] + a 2'-deoxyguanosine in DNA</text>
        <dbReference type="Rhea" id="RHEA:24000"/>
        <dbReference type="Rhea" id="RHEA-COMP:10131"/>
        <dbReference type="Rhea" id="RHEA-COMP:10132"/>
        <dbReference type="Rhea" id="RHEA-COMP:11367"/>
        <dbReference type="Rhea" id="RHEA-COMP:11368"/>
        <dbReference type="ChEBI" id="CHEBI:29950"/>
        <dbReference type="ChEBI" id="CHEBI:82612"/>
        <dbReference type="ChEBI" id="CHEBI:85445"/>
        <dbReference type="ChEBI" id="CHEBI:85448"/>
        <dbReference type="EC" id="2.1.1.63"/>
    </reaction>
</comment>
<dbReference type="InterPro" id="IPR036388">
    <property type="entry name" value="WH-like_DNA-bd_sf"/>
</dbReference>
<evidence type="ECO:0000313" key="11">
    <source>
        <dbReference type="Proteomes" id="UP001302349"/>
    </source>
</evidence>
<dbReference type="PROSITE" id="PS01124">
    <property type="entry name" value="HTH_ARAC_FAMILY_2"/>
    <property type="match status" value="1"/>
</dbReference>
<keyword evidence="2 10" id="KW-0489">Methyltransferase</keyword>
<accession>A0ABZ0IV18</accession>
<dbReference type="InterPro" id="IPR036631">
    <property type="entry name" value="MGMT_N_sf"/>
</dbReference>
<proteinExistence type="predicted"/>
<evidence type="ECO:0000256" key="7">
    <source>
        <dbReference type="ARBA" id="ARBA00023204"/>
    </source>
</evidence>
<dbReference type="Proteomes" id="UP001302349">
    <property type="component" value="Chromosome"/>
</dbReference>
<name>A0ABZ0IV18_9BACT</name>
<dbReference type="Pfam" id="PF12833">
    <property type="entry name" value="HTH_18"/>
    <property type="match status" value="1"/>
</dbReference>
<evidence type="ECO:0000256" key="1">
    <source>
        <dbReference type="ARBA" id="ARBA00001286"/>
    </source>
</evidence>
<dbReference type="SMART" id="SM00342">
    <property type="entry name" value="HTH_ARAC"/>
    <property type="match status" value="1"/>
</dbReference>
<feature type="domain" description="HTH araC/xylS-type" evidence="9">
    <location>
        <begin position="8"/>
        <end position="106"/>
    </location>
</feature>
<keyword evidence="6" id="KW-0804">Transcription</keyword>
<dbReference type="NCBIfam" id="TIGR00589">
    <property type="entry name" value="ogt"/>
    <property type="match status" value="1"/>
</dbReference>
<organism evidence="10 11">
    <name type="scientific">Imperialibacter roseus</name>
    <dbReference type="NCBI Taxonomy" id="1324217"/>
    <lineage>
        <taxon>Bacteria</taxon>
        <taxon>Pseudomonadati</taxon>
        <taxon>Bacteroidota</taxon>
        <taxon>Cytophagia</taxon>
        <taxon>Cytophagales</taxon>
        <taxon>Flammeovirgaceae</taxon>
        <taxon>Imperialibacter</taxon>
    </lineage>
</organism>
<evidence type="ECO:0000313" key="10">
    <source>
        <dbReference type="EMBL" id="WOK08626.1"/>
    </source>
</evidence>
<protein>
    <submittedName>
        <fullName evidence="10">Methylated-DNA--[protein]-cysteine S-methyltransferase</fullName>
        <ecNumber evidence="10">2.1.1.63</ecNumber>
    </submittedName>
</protein>
<dbReference type="InterPro" id="IPR001497">
    <property type="entry name" value="MethylDNA_cys_MeTrfase_AS"/>
</dbReference>
<evidence type="ECO:0000259" key="9">
    <source>
        <dbReference type="PROSITE" id="PS01124"/>
    </source>
</evidence>
<sequence length="282" mass="31018">MNDYQRIAKAIEFISEHFKEQPKLEAVADAVHLSPFHFQRMFTSWAGISPKKFQQFLSLNLSKELMKTGDVPLSEVAYEAGFSGSSRLHDLFVTIEAMTPGAYKSKGNSLNINYSFHESPFGGLIVASTDLGICKLEFVPTPEEGLALLKSEWPEAVLTENADANQAAVNQIFGVGEASQQAIQLNLKGTPFQVKVWEALLRIPEGQLSTYQQIADYIGNPKASRAVGSAIGSNPVAVLIPCHRVIRRDGGIGGYHWGNDRKLSLIAREKVRTMAEEEMHAA</sequence>
<gene>
    <name evidence="10" type="ORF">RT717_08250</name>
</gene>
<dbReference type="PROSITE" id="PS00374">
    <property type="entry name" value="MGMT"/>
    <property type="match status" value="1"/>
</dbReference>
<dbReference type="Pfam" id="PF01035">
    <property type="entry name" value="DNA_binding_1"/>
    <property type="match status" value="1"/>
</dbReference>
<dbReference type="InterPro" id="IPR018060">
    <property type="entry name" value="HTH_AraC"/>
</dbReference>
<dbReference type="PANTHER" id="PTHR10815:SF13">
    <property type="entry name" value="METHYLATED-DNA--PROTEIN-CYSTEINE METHYLTRANSFERASE"/>
    <property type="match status" value="1"/>
</dbReference>
<keyword evidence="11" id="KW-1185">Reference proteome</keyword>
<dbReference type="SUPFAM" id="SSF53155">
    <property type="entry name" value="Methylated DNA-protein cysteine methyltransferase domain"/>
    <property type="match status" value="1"/>
</dbReference>